<dbReference type="EMBL" id="JAJAQI010000074">
    <property type="protein sequence ID" value="MCB4825238.1"/>
    <property type="molecule type" value="Genomic_DNA"/>
</dbReference>
<evidence type="ECO:0008006" key="5">
    <source>
        <dbReference type="Google" id="ProtNLM"/>
    </source>
</evidence>
<feature type="compositionally biased region" description="Basic and acidic residues" evidence="1">
    <location>
        <begin position="74"/>
        <end position="87"/>
    </location>
</feature>
<name>A0A9X1IKT6_9PROT</name>
<proteinExistence type="predicted"/>
<evidence type="ECO:0000256" key="2">
    <source>
        <dbReference type="SAM" id="SignalP"/>
    </source>
</evidence>
<dbReference type="RefSeq" id="WP_226614003.1">
    <property type="nucleotide sequence ID" value="NZ_JAJAQI010000074.1"/>
</dbReference>
<keyword evidence="4" id="KW-1185">Reference proteome</keyword>
<dbReference type="AlphaFoldDB" id="A0A9X1IKT6"/>
<gene>
    <name evidence="3" type="ORF">LHA35_26315</name>
</gene>
<reference evidence="3" key="1">
    <citation type="submission" date="2021-10" db="EMBL/GenBank/DDBJ databases">
        <title>Roseicella aerolatum sp. nov., isolated from aerosols of e-waste dismantling site.</title>
        <authorList>
            <person name="Qin T."/>
        </authorList>
    </citation>
    <scope>NUCLEOTIDE SEQUENCE</scope>
    <source>
        <strain evidence="3">GB24</strain>
    </source>
</reference>
<sequence>MKLHIALVAALLLAATSALPALADDGAGRLQILAQATDQRDRAPHFDSTRGDGPQPHNPSATSNHSGGAPAHFDAPRGDGPQPHRPDGVATQSPSAAPAHFDATQGGGQQPHAPGRGAPQPGR</sequence>
<evidence type="ECO:0000313" key="3">
    <source>
        <dbReference type="EMBL" id="MCB4825238.1"/>
    </source>
</evidence>
<dbReference type="Proteomes" id="UP001139311">
    <property type="component" value="Unassembled WGS sequence"/>
</dbReference>
<comment type="caution">
    <text evidence="3">The sequence shown here is derived from an EMBL/GenBank/DDBJ whole genome shotgun (WGS) entry which is preliminary data.</text>
</comment>
<feature type="compositionally biased region" description="Basic and acidic residues" evidence="1">
    <location>
        <begin position="38"/>
        <end position="50"/>
    </location>
</feature>
<evidence type="ECO:0000256" key="1">
    <source>
        <dbReference type="SAM" id="MobiDB-lite"/>
    </source>
</evidence>
<feature type="signal peptide" evidence="2">
    <location>
        <begin position="1"/>
        <end position="23"/>
    </location>
</feature>
<feature type="chain" id="PRO_5040901375" description="Translation initiation factor IF-2" evidence="2">
    <location>
        <begin position="24"/>
        <end position="123"/>
    </location>
</feature>
<accession>A0A9X1IKT6</accession>
<organism evidence="3 4">
    <name type="scientific">Roseicella aerolata</name>
    <dbReference type="NCBI Taxonomy" id="2883479"/>
    <lineage>
        <taxon>Bacteria</taxon>
        <taxon>Pseudomonadati</taxon>
        <taxon>Pseudomonadota</taxon>
        <taxon>Alphaproteobacteria</taxon>
        <taxon>Acetobacterales</taxon>
        <taxon>Roseomonadaceae</taxon>
        <taxon>Roseicella</taxon>
    </lineage>
</organism>
<keyword evidence="2" id="KW-0732">Signal</keyword>
<feature type="region of interest" description="Disordered" evidence="1">
    <location>
        <begin position="33"/>
        <end position="123"/>
    </location>
</feature>
<protein>
    <recommendedName>
        <fullName evidence="5">Translation initiation factor IF-2</fullName>
    </recommendedName>
</protein>
<evidence type="ECO:0000313" key="4">
    <source>
        <dbReference type="Proteomes" id="UP001139311"/>
    </source>
</evidence>